<dbReference type="FunFam" id="1.20.5.1160:FF:000001">
    <property type="entry name" value="Keratin type II"/>
    <property type="match status" value="1"/>
</dbReference>
<dbReference type="InterPro" id="IPR039008">
    <property type="entry name" value="IF_rod_dom"/>
</dbReference>
<dbReference type="GeneID" id="116940447"/>
<keyword evidence="2 5" id="KW-0175">Coiled coil</keyword>
<reference evidence="9" key="1">
    <citation type="submission" date="2025-08" db="UniProtKB">
        <authorList>
            <consortium name="RefSeq"/>
        </authorList>
    </citation>
    <scope>IDENTIFICATION</scope>
    <source>
        <tissue evidence="9">Sperm</tissue>
    </source>
</reference>
<organism evidence="8 9">
    <name type="scientific">Petromyzon marinus</name>
    <name type="common">Sea lamprey</name>
    <dbReference type="NCBI Taxonomy" id="7757"/>
    <lineage>
        <taxon>Eukaryota</taxon>
        <taxon>Metazoa</taxon>
        <taxon>Chordata</taxon>
        <taxon>Craniata</taxon>
        <taxon>Vertebrata</taxon>
        <taxon>Cyclostomata</taxon>
        <taxon>Hyperoartia</taxon>
        <taxon>Petromyzontiformes</taxon>
        <taxon>Petromyzontidae</taxon>
        <taxon>Petromyzon</taxon>
    </lineage>
</organism>
<evidence type="ECO:0000256" key="1">
    <source>
        <dbReference type="ARBA" id="ARBA00022754"/>
    </source>
</evidence>
<dbReference type="GO" id="GO:0033693">
    <property type="term" value="P:neurofilament bundle assembly"/>
    <property type="evidence" value="ECO:0007669"/>
    <property type="project" value="TreeGrafter"/>
</dbReference>
<keyword evidence="1 4" id="KW-0403">Intermediate filament</keyword>
<dbReference type="InterPro" id="IPR018039">
    <property type="entry name" value="IF_conserved"/>
</dbReference>
<name>A0AAJ7SV76_PETMA</name>
<keyword evidence="8" id="KW-1185">Reference proteome</keyword>
<dbReference type="Pfam" id="PF00038">
    <property type="entry name" value="Filament"/>
    <property type="match status" value="1"/>
</dbReference>
<dbReference type="SUPFAM" id="SSF64593">
    <property type="entry name" value="Intermediate filament protein, coiled coil region"/>
    <property type="match status" value="2"/>
</dbReference>
<dbReference type="RefSeq" id="XP_032806172.1">
    <property type="nucleotide sequence ID" value="XM_032950281.1"/>
</dbReference>
<dbReference type="GO" id="GO:0099160">
    <property type="term" value="C:postsynaptic intermediate filament cytoskeleton"/>
    <property type="evidence" value="ECO:0007669"/>
    <property type="project" value="TreeGrafter"/>
</dbReference>
<evidence type="ECO:0000259" key="7">
    <source>
        <dbReference type="PROSITE" id="PS51842"/>
    </source>
</evidence>
<dbReference type="AlphaFoldDB" id="A0AAJ7SV76"/>
<dbReference type="PROSITE" id="PS51842">
    <property type="entry name" value="IF_ROD_2"/>
    <property type="match status" value="1"/>
</dbReference>
<evidence type="ECO:0000313" key="8">
    <source>
        <dbReference type="Proteomes" id="UP001318040"/>
    </source>
</evidence>
<proteinExistence type="inferred from homology"/>
<dbReference type="Gene3D" id="1.20.5.500">
    <property type="entry name" value="Single helix bin"/>
    <property type="match status" value="1"/>
</dbReference>
<feature type="coiled-coil region" evidence="5">
    <location>
        <begin position="320"/>
        <end position="386"/>
    </location>
</feature>
<dbReference type="SMART" id="SM01391">
    <property type="entry name" value="Filament"/>
    <property type="match status" value="1"/>
</dbReference>
<evidence type="ECO:0000256" key="3">
    <source>
        <dbReference type="ARBA" id="ARBA00061646"/>
    </source>
</evidence>
<evidence type="ECO:0000256" key="2">
    <source>
        <dbReference type="ARBA" id="ARBA00023054"/>
    </source>
</evidence>
<dbReference type="GO" id="GO:0005737">
    <property type="term" value="C:cytoplasm"/>
    <property type="evidence" value="ECO:0007669"/>
    <property type="project" value="TreeGrafter"/>
</dbReference>
<dbReference type="KEGG" id="pmrn:116940447"/>
<dbReference type="PROSITE" id="PS00226">
    <property type="entry name" value="IF_ROD_1"/>
    <property type="match status" value="1"/>
</dbReference>
<dbReference type="FunFam" id="1.20.5.170:FF:000002">
    <property type="entry name" value="Type I keratin KA11"/>
    <property type="match status" value="1"/>
</dbReference>
<dbReference type="GO" id="GO:0005882">
    <property type="term" value="C:intermediate filament"/>
    <property type="evidence" value="ECO:0007669"/>
    <property type="project" value="UniProtKB-KW"/>
</dbReference>
<accession>A0AAJ7SV76</accession>
<dbReference type="Gene3D" id="1.20.5.170">
    <property type="match status" value="1"/>
</dbReference>
<feature type="compositionally biased region" description="Polar residues" evidence="6">
    <location>
        <begin position="9"/>
        <end position="19"/>
    </location>
</feature>
<evidence type="ECO:0000256" key="5">
    <source>
        <dbReference type="SAM" id="Coils"/>
    </source>
</evidence>
<dbReference type="PANTHER" id="PTHR45652">
    <property type="entry name" value="GLIAL FIBRILLARY ACIDIC PROTEIN"/>
    <property type="match status" value="1"/>
</dbReference>
<dbReference type="GO" id="GO:0030424">
    <property type="term" value="C:axon"/>
    <property type="evidence" value="ECO:0007669"/>
    <property type="project" value="TreeGrafter"/>
</dbReference>
<feature type="domain" description="IF rod" evidence="7">
    <location>
        <begin position="89"/>
        <end position="408"/>
    </location>
</feature>
<dbReference type="InterPro" id="IPR050405">
    <property type="entry name" value="Intermediate_filament"/>
</dbReference>
<comment type="similarity">
    <text evidence="3 4">Belongs to the intermediate filament family.</text>
</comment>
<dbReference type="FunFam" id="1.20.5.500:FF:000001">
    <property type="entry name" value="Type II keratin 23"/>
    <property type="match status" value="1"/>
</dbReference>
<evidence type="ECO:0000256" key="6">
    <source>
        <dbReference type="SAM" id="MobiDB-lite"/>
    </source>
</evidence>
<evidence type="ECO:0000256" key="4">
    <source>
        <dbReference type="RuleBase" id="RU000685"/>
    </source>
</evidence>
<feature type="region of interest" description="Disordered" evidence="6">
    <location>
        <begin position="1"/>
        <end position="25"/>
    </location>
</feature>
<dbReference type="GO" id="GO:0099184">
    <property type="term" value="F:structural constituent of postsynaptic intermediate filament cytoskeleton"/>
    <property type="evidence" value="ECO:0007669"/>
    <property type="project" value="TreeGrafter"/>
</dbReference>
<feature type="coiled-coil region" evidence="5">
    <location>
        <begin position="138"/>
        <end position="232"/>
    </location>
</feature>
<sequence length="417" mass="47559">MYANERRSASSLRSQQPTRRVSPASVRFAATPSSYSYPGLGAVSLSYASAPHSSSSPYYPSTGLAFADAFDFTQANSLNTEMLALRSQEHEDLKGLNDRFAGFIEKVHSLEQQNRLLETELLALRKFESGGAGGGAGQQRLRELYERELRELRAQADEEQAEKARMEAARDQLRGVLERTEAKLEEEARARERAEEEALRAREDAERAALANAELDRRIASLLDEIAFLKRLHDMEISELLPQVRSVTAVVEMAAEASRPDLSVALHDIRSQYEKLAAKNMQVAEDWYRTKFQVVTESAARSTETVRSIREESSEYKRLIQSRQSEIEGLKNINESLLKQIQDLDEKHGDDLARQQERIHELEDHIRDAKKEMARYLKEYQDLLNVKMALDIEIAAYRKLLEGEEIRYSYSQTPLFI</sequence>
<protein>
    <submittedName>
        <fullName evidence="9">Neurofilament light polypeptide-like</fullName>
    </submittedName>
</protein>
<dbReference type="PANTHER" id="PTHR45652:SF4">
    <property type="entry name" value="INTERMEDIATE FILAMENT PROTEIN-LIKE"/>
    <property type="match status" value="1"/>
</dbReference>
<evidence type="ECO:0000313" key="9">
    <source>
        <dbReference type="RefSeq" id="XP_032806172.1"/>
    </source>
</evidence>
<gene>
    <name evidence="9" type="primary">LOC116940447</name>
</gene>
<dbReference type="Proteomes" id="UP001318040">
    <property type="component" value="Chromosome 9"/>
</dbReference>
<dbReference type="Gene3D" id="1.20.5.1160">
    <property type="entry name" value="Vasodilator-stimulated phosphoprotein"/>
    <property type="match status" value="1"/>
</dbReference>